<gene>
    <name evidence="4" type="ORF">C2E20_8173</name>
</gene>
<dbReference type="SUPFAM" id="SSF52058">
    <property type="entry name" value="L domain-like"/>
    <property type="match status" value="1"/>
</dbReference>
<dbReference type="Pfam" id="PF08325">
    <property type="entry name" value="WLM"/>
    <property type="match status" value="1"/>
</dbReference>
<organism evidence="4 5">
    <name type="scientific">Micractinium conductrix</name>
    <dbReference type="NCBI Taxonomy" id="554055"/>
    <lineage>
        <taxon>Eukaryota</taxon>
        <taxon>Viridiplantae</taxon>
        <taxon>Chlorophyta</taxon>
        <taxon>core chlorophytes</taxon>
        <taxon>Trebouxiophyceae</taxon>
        <taxon>Chlorellales</taxon>
        <taxon>Chlorellaceae</taxon>
        <taxon>Chlorella clade</taxon>
        <taxon>Micractinium</taxon>
    </lineage>
</organism>
<feature type="compositionally biased region" description="Low complexity" evidence="2">
    <location>
        <begin position="167"/>
        <end position="207"/>
    </location>
</feature>
<keyword evidence="4" id="KW-0482">Metalloprotease</keyword>
<dbReference type="InterPro" id="IPR053000">
    <property type="entry name" value="WSS1-like_metalloprotease"/>
</dbReference>
<dbReference type="GO" id="GO:0003676">
    <property type="term" value="F:nucleic acid binding"/>
    <property type="evidence" value="ECO:0007669"/>
    <property type="project" value="InterPro"/>
</dbReference>
<accession>A0A2P6V2A0</accession>
<dbReference type="InterPro" id="IPR007033">
    <property type="entry name" value="GORAB"/>
</dbReference>
<evidence type="ECO:0000313" key="4">
    <source>
        <dbReference type="EMBL" id="PSC68219.1"/>
    </source>
</evidence>
<dbReference type="InterPro" id="IPR036397">
    <property type="entry name" value="RNaseH_sf"/>
</dbReference>
<evidence type="ECO:0000259" key="3">
    <source>
        <dbReference type="PROSITE" id="PS51397"/>
    </source>
</evidence>
<dbReference type="SUPFAM" id="SSF53098">
    <property type="entry name" value="Ribonuclease H-like"/>
    <property type="match status" value="1"/>
</dbReference>
<proteinExistence type="predicted"/>
<feature type="region of interest" description="Disordered" evidence="2">
    <location>
        <begin position="161"/>
        <end position="218"/>
    </location>
</feature>
<dbReference type="EMBL" id="LHPF02000040">
    <property type="protein sequence ID" value="PSC68219.1"/>
    <property type="molecule type" value="Genomic_DNA"/>
</dbReference>
<evidence type="ECO:0000313" key="5">
    <source>
        <dbReference type="Proteomes" id="UP000239649"/>
    </source>
</evidence>
<dbReference type="Pfam" id="PF04949">
    <property type="entry name" value="Transcrip_act"/>
    <property type="match status" value="1"/>
</dbReference>
<dbReference type="Pfam" id="PF03407">
    <property type="entry name" value="Nucleotid_trans"/>
    <property type="match status" value="1"/>
</dbReference>
<dbReference type="InterPro" id="IPR013536">
    <property type="entry name" value="WLM_dom"/>
</dbReference>
<dbReference type="GO" id="GO:0005930">
    <property type="term" value="C:axoneme"/>
    <property type="evidence" value="ECO:0007669"/>
    <property type="project" value="UniProtKB-SubCell"/>
</dbReference>
<protein>
    <submittedName>
        <fullName evidence="4">DNA-dependent metalloprotease WSS1</fullName>
    </submittedName>
</protein>
<keyword evidence="4" id="KW-0645">Protease</keyword>
<dbReference type="PROSITE" id="PS51397">
    <property type="entry name" value="WLM"/>
    <property type="match status" value="1"/>
</dbReference>
<keyword evidence="4" id="KW-0378">Hydrolase</keyword>
<dbReference type="GO" id="GO:0005634">
    <property type="term" value="C:nucleus"/>
    <property type="evidence" value="ECO:0007669"/>
    <property type="project" value="TreeGrafter"/>
</dbReference>
<evidence type="ECO:0000256" key="2">
    <source>
        <dbReference type="SAM" id="MobiDB-lite"/>
    </source>
</evidence>
<dbReference type="GO" id="GO:0008237">
    <property type="term" value="F:metallopeptidase activity"/>
    <property type="evidence" value="ECO:0007669"/>
    <property type="project" value="UniProtKB-KW"/>
</dbReference>
<keyword evidence="5" id="KW-1185">Reference proteome</keyword>
<dbReference type="PANTHER" id="PTHR46622:SF1">
    <property type="entry name" value="DNA-DEPENDENT METALLOPROTEASE WSS1"/>
    <property type="match status" value="1"/>
</dbReference>
<dbReference type="STRING" id="554055.A0A2P6V2A0"/>
<dbReference type="InterPro" id="IPR012337">
    <property type="entry name" value="RNaseH-like_sf"/>
</dbReference>
<dbReference type="Gene3D" id="3.30.420.10">
    <property type="entry name" value="Ribonuclease H-like superfamily/Ribonuclease H"/>
    <property type="match status" value="1"/>
</dbReference>
<feature type="region of interest" description="Disordered" evidence="2">
    <location>
        <begin position="1"/>
        <end position="28"/>
    </location>
</feature>
<feature type="domain" description="WLM" evidence="3">
    <location>
        <begin position="844"/>
        <end position="1020"/>
    </location>
</feature>
<reference evidence="4 5" key="1">
    <citation type="journal article" date="2018" name="Plant J.">
        <title>Genome sequences of Chlorella sorokiniana UTEX 1602 and Micractinium conductrix SAG 241.80: implications to maltose excretion by a green alga.</title>
        <authorList>
            <person name="Arriola M.B."/>
            <person name="Velmurugan N."/>
            <person name="Zhang Y."/>
            <person name="Plunkett M.H."/>
            <person name="Hondzo H."/>
            <person name="Barney B.M."/>
        </authorList>
    </citation>
    <scope>NUCLEOTIDE SEQUENCE [LARGE SCALE GENOMIC DNA]</scope>
    <source>
        <strain evidence="4 5">SAG 241.80</strain>
    </source>
</reference>
<dbReference type="GO" id="GO:0006281">
    <property type="term" value="P:DNA repair"/>
    <property type="evidence" value="ECO:0007669"/>
    <property type="project" value="TreeGrafter"/>
</dbReference>
<dbReference type="InterPro" id="IPR032675">
    <property type="entry name" value="LRR_dom_sf"/>
</dbReference>
<comment type="caution">
    <text evidence="4">The sequence shown here is derived from an EMBL/GenBank/DDBJ whole genome shotgun (WGS) entry which is preliminary data.</text>
</comment>
<sequence>MSSAPDAGGTSGKSSTASQPPQDVGLASGNMSAINAYDRMLQEKERVIRENIAAKYTRIHAVERHLESLRVALHVNVGPRRQALEMLRAKIEAQNHKIDQHRTDYRKHKQLAEQALAAMEHDEALKNQMAEELNMLVQQSASAQLKKLEELSEELEHLTTGIPAEQPPNGSAAAVAPASSGGEAAPPVGPQQQAAAPQGSGAAAGAGTMSGTHSSHAGAPDWASLPAPCVLEVFCLAESSADAISWKCACRAFYAVCGKIDVLRLRVLGDAKAAEAALDGSRDIATWFGLDLDVPPFELAQQGGRLTSPFVLRATEAKLVERVMQHLHGGIRWARLAEPASFSLPYHLAKLQHVVTLELVLNPAMEEVVFHSAAFQQLHSLRRLMLTGRVPPGRRRMHRRALPHVGPSVTHLAAHGLNLTDTDWSHFKQLQALDLSDSDVRLGPYCGCLLTAVTELCLRNAALELATPVVFGELASLRRLDLEGCTASRAGSWLSRVLAGGAGSSDSVAMPPGLTELHAMQTNAFDKVGLELGNCTGLTVLEVSSGACLPATLKHAAAGATLGLHIADETHVVSRHGRDTVTLKACVASRLPSLRRLSAVGLGRAALGTLADMPHLHTLCLLGGERRRLELALESPHLEVARVEGYQLTALRLPVCLNLHTVVLSGHGTCGELALPPSTRSLALLNVMRDARFLHLASMLPRLRTAVLGLGWLPRSLPPTVERLAVVGQPGGDALAHAYAGLQALLPQLPHLKELRVTSGEALPDDVAALLPPGCTFSTAGMPADGPTVDSWGRSLHQTAPLDLDWCDSLLTTAGLHMPAVEAVPTAEGLSSQVSRQVQRSMVQVNQLDPYKVQEIRVLEALPQSEQARRTLEGVARQVQPILRRRNFTVPLLREFFPRNARLLGLNVGGGGGGTREICVRLRPAGAQSTFLPYECVLGTMLHEITHNIVSPHNGDFYKLLDELTQECEDLVARGISGTGAGFDAPAAGKACGGFVGRAGDVPAHRLRELAVQAAEARLRRRAVMPQGPHTAGGDMSLHHLPPREAAAAAAERRLRDNKWCPSEALGEEAAAGHDVNAALQAILGRANRGAGASTAPAARLGLPFVVGALDKEMVAMAAARGWPHIDVAAAAHGAPEFFRANFTAFRSMGATEVQLVLTMLEEMGVETVVVSDSGEPPWAGLVVGDTAWLRDPTEFLDTKPAADWFHSTDCLSHETEAAWQPVHNQPRCGHITGNHWGRSFNTGIFAVRNRRAGRDVLRAWRDALLDSERTTYMVTEHASNEQRPIGITDQAAFNRLIDYVGSMPSTPEDPRLLLLVNGTLRLHPLPILLFPSGHAAFVQRLPWRHGVEPYVVHATFQRFPTPQQRPGKRSRFRETGIWFLDPPKYYAPPGGASYLTYDNDVRAVVAQVAQQRHGGAMPLLMKHMTAVSFQLALFRDALAAARMLNRTLVLPRSWCWCDYDWTPHVLERCTIRGSDLQLPFECPSDFIFTIPAMDEQQVDYRMPGFLEHPQVPERVRRWRGELQMRAQRPEAAQALPGGGGGNAAPSSGTREGGSLWPGMAEDDLLAAVQPVKQAAVLSISGMRPGLVAGFHAAAATAAFDGLWRALTSDHLYWCCASEKAEWSSFPYHVPRPLAEGYRPWEPPQLAAPKWCDAAMADERQREFAMYDNHPCQFLRNATAPRPKELSNRLLRQFHLDKTIDGKEVLLRSVSRNDELGIAVSRKVLVVAAEEVPAFFAKHHGIQGQGWNSPARLFHHLHHAVPTQLMPAPGGQPRLVHGAEGFTVETAKAWCTECPVRADMAAKKPAEKRVVHPIVAIMTLMHLAADLIDLGAGRDERYRYVLVVIDVFSRYCWLYPLASKTTIGVARHLVADELLDEAGEVPTRALPQRATAMRSPSGKRRAATSLLDQLAAIAAECDAADELDKVDDSSDGAGTSADAEAAAILTAHHGAHQEQVLALHVRNRQRIRSQGGKGGAEFDIGDAVLLKPASMGKVGTSTIQRKRLTCRVVGVAEQTGKYHLRCNTGLLKGTYGGGEVLRPAPAESAAELNFAADADSSEAPLVTLTAAVNAELLVTAGGKRRRTRQRANGPAGGAAAAQAAPLLALPPDVFDLIGQGLTMQDKLNNIASCVRDVASLAQTCKTLRQLAGSTLWVGLGESVPAVGAATASKLPGIANTHKWEGQFLSHRPRKLGTDPKPKVLATAYAEDVPDFVPAHIFAEAARLRNLGLAGTNAKEEFLLTDGELKELTRTDRSRLRLTPA</sequence>
<feature type="region of interest" description="Disordered" evidence="2">
    <location>
        <begin position="1531"/>
        <end position="1556"/>
    </location>
</feature>
<dbReference type="Proteomes" id="UP000239649">
    <property type="component" value="Unassembled WGS sequence"/>
</dbReference>
<name>A0A2P6V2A0_9CHLO</name>
<comment type="subcellular location">
    <subcellularLocation>
        <location evidence="1">Cytoplasm</location>
        <location evidence="1">Cytoskeleton</location>
        <location evidence="1">Cilium axoneme</location>
    </subcellularLocation>
</comment>
<dbReference type="OrthoDB" id="511408at2759"/>
<dbReference type="GO" id="GO:0006508">
    <property type="term" value="P:proteolysis"/>
    <property type="evidence" value="ECO:0007669"/>
    <property type="project" value="UniProtKB-KW"/>
</dbReference>
<dbReference type="Gene3D" id="3.80.10.10">
    <property type="entry name" value="Ribonuclease Inhibitor"/>
    <property type="match status" value="1"/>
</dbReference>
<dbReference type="PANTHER" id="PTHR46622">
    <property type="entry name" value="DNA-DEPENDENT METALLOPROTEASE WSS1"/>
    <property type="match status" value="1"/>
</dbReference>
<evidence type="ECO:0000256" key="1">
    <source>
        <dbReference type="ARBA" id="ARBA00004430"/>
    </source>
</evidence>
<dbReference type="InterPro" id="IPR005069">
    <property type="entry name" value="Nucl-diP-sugar_transferase"/>
</dbReference>